<accession>A0A3E0HVI4</accession>
<dbReference type="EMBL" id="QUNO01000004">
    <property type="protein sequence ID" value="REH50256.1"/>
    <property type="molecule type" value="Genomic_DNA"/>
</dbReference>
<keyword evidence="2" id="KW-0812">Transmembrane</keyword>
<evidence type="ECO:0000313" key="4">
    <source>
        <dbReference type="Proteomes" id="UP000256269"/>
    </source>
</evidence>
<proteinExistence type="predicted"/>
<gene>
    <name evidence="3" type="ORF">BCF44_104532</name>
</gene>
<feature type="region of interest" description="Disordered" evidence="1">
    <location>
        <begin position="59"/>
        <end position="111"/>
    </location>
</feature>
<dbReference type="OrthoDB" id="5189092at2"/>
<evidence type="ECO:0000256" key="2">
    <source>
        <dbReference type="SAM" id="Phobius"/>
    </source>
</evidence>
<keyword evidence="2" id="KW-1133">Transmembrane helix</keyword>
<protein>
    <submittedName>
        <fullName evidence="3">Uncharacterized protein</fullName>
    </submittedName>
</protein>
<feature type="compositionally biased region" description="Low complexity" evidence="1">
    <location>
        <begin position="65"/>
        <end position="96"/>
    </location>
</feature>
<comment type="caution">
    <text evidence="3">The sequence shown here is derived from an EMBL/GenBank/DDBJ whole genome shotgun (WGS) entry which is preliminary data.</text>
</comment>
<reference evidence="3 4" key="1">
    <citation type="submission" date="2018-08" db="EMBL/GenBank/DDBJ databases">
        <title>Genomic Encyclopedia of Archaeal and Bacterial Type Strains, Phase II (KMG-II): from individual species to whole genera.</title>
        <authorList>
            <person name="Goeker M."/>
        </authorList>
    </citation>
    <scope>NUCLEOTIDE SEQUENCE [LARGE SCALE GENOMIC DNA]</scope>
    <source>
        <strain evidence="3 4">DSM 45791</strain>
    </source>
</reference>
<organism evidence="3 4">
    <name type="scientific">Kutzneria buriramensis</name>
    <dbReference type="NCBI Taxonomy" id="1045776"/>
    <lineage>
        <taxon>Bacteria</taxon>
        <taxon>Bacillati</taxon>
        <taxon>Actinomycetota</taxon>
        <taxon>Actinomycetes</taxon>
        <taxon>Pseudonocardiales</taxon>
        <taxon>Pseudonocardiaceae</taxon>
        <taxon>Kutzneria</taxon>
    </lineage>
</organism>
<sequence>MIEPTGPLDPSVYWRRRVVALAGSVLAVVLLAVIISGWLGGGSQADPQGVANRQNVVTTSAKRLTSSPPTSGTITPAGASSSSSASPAPPTTTTTTGPPPPPPPPGPCPDASITVEARIAQPSYRVGQAPLLTLVVTNSGKVACNREVTRQLRELVVLTADASTRLWSSSDCYYKQDPDTRLLQPGEQATFSIAWAGRTSSPNCAPSGALLPAGDYTVVGKLGNLTSRPTPFKLT</sequence>
<name>A0A3E0HVI4_9PSEU</name>
<feature type="transmembrane region" description="Helical" evidence="2">
    <location>
        <begin position="18"/>
        <end position="39"/>
    </location>
</feature>
<feature type="compositionally biased region" description="Pro residues" evidence="1">
    <location>
        <begin position="97"/>
        <end position="108"/>
    </location>
</feature>
<dbReference type="AlphaFoldDB" id="A0A3E0HVI4"/>
<evidence type="ECO:0000313" key="3">
    <source>
        <dbReference type="EMBL" id="REH50256.1"/>
    </source>
</evidence>
<evidence type="ECO:0000256" key="1">
    <source>
        <dbReference type="SAM" id="MobiDB-lite"/>
    </source>
</evidence>
<keyword evidence="2" id="KW-0472">Membrane</keyword>
<dbReference type="Proteomes" id="UP000256269">
    <property type="component" value="Unassembled WGS sequence"/>
</dbReference>
<keyword evidence="4" id="KW-1185">Reference proteome</keyword>
<dbReference type="RefSeq" id="WP_116174758.1">
    <property type="nucleotide sequence ID" value="NZ_CP144375.1"/>
</dbReference>